<sequence length="135" mass="15240">MGNCIAGAFEKESSDLGDEELQIWSTDDEKFSSGGCKKVPLSKLCKAQLPFTEMLKSGEIYRLIPQLIQQHSLQMPAYHVADNCSSQKVKIVVNKQQLKLLLGSKEQMQLRRLLLQSLARKVNKWRPSLAVIPEL</sequence>
<comment type="caution">
    <text evidence="1">The sequence shown here is derived from an EMBL/GenBank/DDBJ whole genome shotgun (WGS) entry which is preliminary data.</text>
</comment>
<gene>
    <name evidence="1" type="ORF">Sradi_5367100</name>
</gene>
<protein>
    <submittedName>
        <fullName evidence="1">Uncharacterized protein</fullName>
    </submittedName>
</protein>
<dbReference type="EMBL" id="JACGWJ010000024">
    <property type="protein sequence ID" value="KAL0321056.1"/>
    <property type="molecule type" value="Genomic_DNA"/>
</dbReference>
<reference evidence="1" key="2">
    <citation type="journal article" date="2024" name="Plant">
        <title>Genomic evolution and insights into agronomic trait innovations of Sesamum species.</title>
        <authorList>
            <person name="Miao H."/>
            <person name="Wang L."/>
            <person name="Qu L."/>
            <person name="Liu H."/>
            <person name="Sun Y."/>
            <person name="Le M."/>
            <person name="Wang Q."/>
            <person name="Wei S."/>
            <person name="Zheng Y."/>
            <person name="Lin W."/>
            <person name="Duan Y."/>
            <person name="Cao H."/>
            <person name="Xiong S."/>
            <person name="Wang X."/>
            <person name="Wei L."/>
            <person name="Li C."/>
            <person name="Ma Q."/>
            <person name="Ju M."/>
            <person name="Zhao R."/>
            <person name="Li G."/>
            <person name="Mu C."/>
            <person name="Tian Q."/>
            <person name="Mei H."/>
            <person name="Zhang T."/>
            <person name="Gao T."/>
            <person name="Zhang H."/>
        </authorList>
    </citation>
    <scope>NUCLEOTIDE SEQUENCE</scope>
    <source>
        <strain evidence="1">G02</strain>
    </source>
</reference>
<accession>A0AAW2LTJ2</accession>
<name>A0AAW2LTJ2_SESRA</name>
<evidence type="ECO:0000313" key="1">
    <source>
        <dbReference type="EMBL" id="KAL0321056.1"/>
    </source>
</evidence>
<dbReference type="AlphaFoldDB" id="A0AAW2LTJ2"/>
<proteinExistence type="predicted"/>
<reference evidence="1" key="1">
    <citation type="submission" date="2020-06" db="EMBL/GenBank/DDBJ databases">
        <authorList>
            <person name="Li T."/>
            <person name="Hu X."/>
            <person name="Zhang T."/>
            <person name="Song X."/>
            <person name="Zhang H."/>
            <person name="Dai N."/>
            <person name="Sheng W."/>
            <person name="Hou X."/>
            <person name="Wei L."/>
        </authorList>
    </citation>
    <scope>NUCLEOTIDE SEQUENCE</scope>
    <source>
        <strain evidence="1">G02</strain>
        <tissue evidence="1">Leaf</tissue>
    </source>
</reference>
<organism evidence="1">
    <name type="scientific">Sesamum radiatum</name>
    <name type="common">Black benniseed</name>
    <dbReference type="NCBI Taxonomy" id="300843"/>
    <lineage>
        <taxon>Eukaryota</taxon>
        <taxon>Viridiplantae</taxon>
        <taxon>Streptophyta</taxon>
        <taxon>Embryophyta</taxon>
        <taxon>Tracheophyta</taxon>
        <taxon>Spermatophyta</taxon>
        <taxon>Magnoliopsida</taxon>
        <taxon>eudicotyledons</taxon>
        <taxon>Gunneridae</taxon>
        <taxon>Pentapetalae</taxon>
        <taxon>asterids</taxon>
        <taxon>lamiids</taxon>
        <taxon>Lamiales</taxon>
        <taxon>Pedaliaceae</taxon>
        <taxon>Sesamum</taxon>
    </lineage>
</organism>